<comment type="caution">
    <text evidence="8">The sequence shown here is derived from an EMBL/GenBank/DDBJ whole genome shotgun (WGS) entry which is preliminary data.</text>
</comment>
<evidence type="ECO:0000256" key="5">
    <source>
        <dbReference type="SAM" id="MobiDB-lite"/>
    </source>
</evidence>
<dbReference type="GO" id="GO:0097367">
    <property type="term" value="F:carbohydrate derivative binding"/>
    <property type="evidence" value="ECO:0007669"/>
    <property type="project" value="InterPro"/>
</dbReference>
<dbReference type="GO" id="GO:1901135">
    <property type="term" value="P:carbohydrate derivative metabolic process"/>
    <property type="evidence" value="ECO:0007669"/>
    <property type="project" value="InterPro"/>
</dbReference>
<dbReference type="InterPro" id="IPR046348">
    <property type="entry name" value="SIS_dom_sf"/>
</dbReference>
<dbReference type="AlphaFoldDB" id="A0A538U7G2"/>
<keyword evidence="8" id="KW-0413">Isomerase</keyword>
<gene>
    <name evidence="8" type="ORF">E6K80_04355</name>
</gene>
<dbReference type="CDD" id="cd04604">
    <property type="entry name" value="CBS_pair_SIS_assoc"/>
    <property type="match status" value="1"/>
</dbReference>
<evidence type="ECO:0000313" key="9">
    <source>
        <dbReference type="Proteomes" id="UP000319836"/>
    </source>
</evidence>
<feature type="domain" description="CBS" evidence="6">
    <location>
        <begin position="260"/>
        <end position="318"/>
    </location>
</feature>
<dbReference type="EMBL" id="VBPA01000097">
    <property type="protein sequence ID" value="TMQ71844.1"/>
    <property type="molecule type" value="Genomic_DNA"/>
</dbReference>
<evidence type="ECO:0000256" key="1">
    <source>
        <dbReference type="ARBA" id="ARBA00008165"/>
    </source>
</evidence>
<evidence type="ECO:0000256" key="4">
    <source>
        <dbReference type="PROSITE-ProRule" id="PRU00703"/>
    </source>
</evidence>
<dbReference type="SUPFAM" id="SSF53697">
    <property type="entry name" value="SIS domain"/>
    <property type="match status" value="1"/>
</dbReference>
<dbReference type="Pfam" id="PF01380">
    <property type="entry name" value="SIS"/>
    <property type="match status" value="1"/>
</dbReference>
<feature type="domain" description="SIS" evidence="7">
    <location>
        <begin position="91"/>
        <end position="234"/>
    </location>
</feature>
<dbReference type="InterPro" id="IPR035474">
    <property type="entry name" value="SIS_Kpsf"/>
</dbReference>
<dbReference type="InterPro" id="IPR004800">
    <property type="entry name" value="KdsD/KpsF-type"/>
</dbReference>
<dbReference type="SMART" id="SM00116">
    <property type="entry name" value="CBS"/>
    <property type="match status" value="2"/>
</dbReference>
<dbReference type="PROSITE" id="PS51371">
    <property type="entry name" value="CBS"/>
    <property type="match status" value="2"/>
</dbReference>
<evidence type="ECO:0000259" key="6">
    <source>
        <dbReference type="PROSITE" id="PS51371"/>
    </source>
</evidence>
<dbReference type="InterPro" id="IPR050986">
    <property type="entry name" value="GutQ/KpsF_isomerases"/>
</dbReference>
<dbReference type="PANTHER" id="PTHR42745:SF1">
    <property type="entry name" value="ARABINOSE 5-PHOSPHATE ISOMERASE KDSD"/>
    <property type="match status" value="1"/>
</dbReference>
<protein>
    <submittedName>
        <fullName evidence="8">KpsF/GutQ family sugar-phosphate isomerase</fullName>
    </submittedName>
</protein>
<dbReference type="PROSITE" id="PS51464">
    <property type="entry name" value="SIS"/>
    <property type="match status" value="1"/>
</dbReference>
<dbReference type="InterPro" id="IPR001347">
    <property type="entry name" value="SIS_dom"/>
</dbReference>
<feature type="region of interest" description="Disordered" evidence="5">
    <location>
        <begin position="1"/>
        <end position="56"/>
    </location>
</feature>
<evidence type="ECO:0000259" key="7">
    <source>
        <dbReference type="PROSITE" id="PS51464"/>
    </source>
</evidence>
<dbReference type="InterPro" id="IPR000644">
    <property type="entry name" value="CBS_dom"/>
</dbReference>
<dbReference type="PANTHER" id="PTHR42745">
    <property type="match status" value="1"/>
</dbReference>
<dbReference type="NCBIfam" id="TIGR00393">
    <property type="entry name" value="kpsF"/>
    <property type="match status" value="1"/>
</dbReference>
<dbReference type="CDD" id="cd05014">
    <property type="entry name" value="SIS_Kpsf"/>
    <property type="match status" value="1"/>
</dbReference>
<dbReference type="GO" id="GO:0005975">
    <property type="term" value="P:carbohydrate metabolic process"/>
    <property type="evidence" value="ECO:0007669"/>
    <property type="project" value="InterPro"/>
</dbReference>
<dbReference type="InterPro" id="IPR046342">
    <property type="entry name" value="CBS_dom_sf"/>
</dbReference>
<feature type="compositionally biased region" description="Low complexity" evidence="5">
    <location>
        <begin position="11"/>
        <end position="52"/>
    </location>
</feature>
<dbReference type="Gene3D" id="3.40.50.10490">
    <property type="entry name" value="Glucose-6-phosphate isomerase like protein, domain 1"/>
    <property type="match status" value="1"/>
</dbReference>
<comment type="similarity">
    <text evidence="1">Belongs to the SIS family. GutQ/KpsF subfamily.</text>
</comment>
<dbReference type="GO" id="GO:0019146">
    <property type="term" value="F:arabinose-5-phosphate isomerase activity"/>
    <property type="evidence" value="ECO:0007669"/>
    <property type="project" value="UniProtKB-ARBA"/>
</dbReference>
<evidence type="ECO:0000256" key="2">
    <source>
        <dbReference type="ARBA" id="ARBA00022737"/>
    </source>
</evidence>
<accession>A0A538U7G2</accession>
<feature type="compositionally biased region" description="Basic residues" evidence="5">
    <location>
        <begin position="1"/>
        <end position="10"/>
    </location>
</feature>
<dbReference type="FunFam" id="3.40.50.10490:FF:000011">
    <property type="entry name" value="Arabinose 5-phosphate isomerase"/>
    <property type="match status" value="1"/>
</dbReference>
<feature type="domain" description="CBS" evidence="6">
    <location>
        <begin position="327"/>
        <end position="383"/>
    </location>
</feature>
<keyword evidence="2" id="KW-0677">Repeat</keyword>
<dbReference type="Gene3D" id="3.10.580.10">
    <property type="entry name" value="CBS-domain"/>
    <property type="match status" value="1"/>
</dbReference>
<evidence type="ECO:0000313" key="8">
    <source>
        <dbReference type="EMBL" id="TMQ71844.1"/>
    </source>
</evidence>
<dbReference type="Pfam" id="PF00571">
    <property type="entry name" value="CBS"/>
    <property type="match status" value="2"/>
</dbReference>
<evidence type="ECO:0000256" key="3">
    <source>
        <dbReference type="ARBA" id="ARBA00023122"/>
    </source>
</evidence>
<keyword evidence="3 4" id="KW-0129">CBS domain</keyword>
<sequence length="383" mass="40610">MPKALRKPSSPRRGANGRAPRANETSSSARSRATRAPAPAASRPTRAPSLAASRRDHAPRDLVALARAVVRIEAAAVAALEKRIGPEFVRAVEQLAACRGKVIVSGVGKSGLLAHKLAATLTSTGTPAVFLHPVDALHGDSGLFTPGDVALFISKSGGSEELLALLQYLERHGIPLLSIVATPDSALGRRSTVTLLTGPVREACPMDLTPTTSVTTAQVMGDCLAIALLERRGFRAEDFRFLHPGGVIGGVASRGVEELMHERDALPKVLESASLREVMLEIMAKRLGITTVVDRGGILCGVVSDGDFKRILVKHDDPWRLVASEVMNRDPSTIARDALVATAVRTMEDRAAGPITALVVTDDRRRPIGVLHLHDCLRAGAAR</sequence>
<dbReference type="Proteomes" id="UP000319836">
    <property type="component" value="Unassembled WGS sequence"/>
</dbReference>
<name>A0A538U7G2_UNCEI</name>
<proteinExistence type="inferred from homology"/>
<organism evidence="8 9">
    <name type="scientific">Eiseniibacteriota bacterium</name>
    <dbReference type="NCBI Taxonomy" id="2212470"/>
    <lineage>
        <taxon>Bacteria</taxon>
        <taxon>Candidatus Eiseniibacteriota</taxon>
    </lineage>
</organism>
<reference evidence="8 9" key="1">
    <citation type="journal article" date="2019" name="Nat. Microbiol.">
        <title>Mediterranean grassland soil C-N compound turnover is dependent on rainfall and depth, and is mediated by genomically divergent microorganisms.</title>
        <authorList>
            <person name="Diamond S."/>
            <person name="Andeer P.F."/>
            <person name="Li Z."/>
            <person name="Crits-Christoph A."/>
            <person name="Burstein D."/>
            <person name="Anantharaman K."/>
            <person name="Lane K.R."/>
            <person name="Thomas B.C."/>
            <person name="Pan C."/>
            <person name="Northen T.R."/>
            <person name="Banfield J.F."/>
        </authorList>
    </citation>
    <scope>NUCLEOTIDE SEQUENCE [LARGE SCALE GENOMIC DNA]</scope>
    <source>
        <strain evidence="8">WS_10</strain>
    </source>
</reference>